<keyword evidence="1" id="KW-1133">Transmembrane helix</keyword>
<organism evidence="2 3">
    <name type="scientific">Nezara viridula</name>
    <name type="common">Southern green stink bug</name>
    <name type="synonym">Cimex viridulus</name>
    <dbReference type="NCBI Taxonomy" id="85310"/>
    <lineage>
        <taxon>Eukaryota</taxon>
        <taxon>Metazoa</taxon>
        <taxon>Ecdysozoa</taxon>
        <taxon>Arthropoda</taxon>
        <taxon>Hexapoda</taxon>
        <taxon>Insecta</taxon>
        <taxon>Pterygota</taxon>
        <taxon>Neoptera</taxon>
        <taxon>Paraneoptera</taxon>
        <taxon>Hemiptera</taxon>
        <taxon>Heteroptera</taxon>
        <taxon>Panheteroptera</taxon>
        <taxon>Pentatomomorpha</taxon>
        <taxon>Pentatomoidea</taxon>
        <taxon>Pentatomidae</taxon>
        <taxon>Pentatominae</taxon>
        <taxon>Nezara</taxon>
    </lineage>
</organism>
<proteinExistence type="predicted"/>
<gene>
    <name evidence="2" type="ORF">NEZAVI_LOCUS4826</name>
</gene>
<dbReference type="AlphaFoldDB" id="A0A9P0ED42"/>
<feature type="transmembrane region" description="Helical" evidence="1">
    <location>
        <begin position="149"/>
        <end position="178"/>
    </location>
</feature>
<feature type="transmembrane region" description="Helical" evidence="1">
    <location>
        <begin position="12"/>
        <end position="29"/>
    </location>
</feature>
<evidence type="ECO:0000313" key="3">
    <source>
        <dbReference type="Proteomes" id="UP001152798"/>
    </source>
</evidence>
<keyword evidence="3" id="KW-1185">Reference proteome</keyword>
<name>A0A9P0ED42_NEZVI</name>
<feature type="transmembrane region" description="Helical" evidence="1">
    <location>
        <begin position="56"/>
        <end position="74"/>
    </location>
</feature>
<reference evidence="2" key="1">
    <citation type="submission" date="2022-01" db="EMBL/GenBank/DDBJ databases">
        <authorList>
            <person name="King R."/>
        </authorList>
    </citation>
    <scope>NUCLEOTIDE SEQUENCE</scope>
</reference>
<feature type="transmembrane region" description="Helical" evidence="1">
    <location>
        <begin position="106"/>
        <end position="129"/>
    </location>
</feature>
<keyword evidence="1" id="KW-0812">Transmembrane</keyword>
<protein>
    <submittedName>
        <fullName evidence="2">Uncharacterized protein</fullName>
    </submittedName>
</protein>
<evidence type="ECO:0000256" key="1">
    <source>
        <dbReference type="SAM" id="Phobius"/>
    </source>
</evidence>
<evidence type="ECO:0000313" key="2">
    <source>
        <dbReference type="EMBL" id="CAH1394300.1"/>
    </source>
</evidence>
<dbReference type="EMBL" id="OV725078">
    <property type="protein sequence ID" value="CAH1394300.1"/>
    <property type="molecule type" value="Genomic_DNA"/>
</dbReference>
<keyword evidence="1" id="KW-0472">Membrane</keyword>
<dbReference type="OrthoDB" id="10394920at2759"/>
<sequence length="227" mass="27611">MFTSSVEERRWFYRRCSWFLMVLWILYMLNEGKEKLLFDNKFLTKSFIDWAFESGVYWNINLLFITVYLDYCLLKAENYLIAFLESFIAESKDWKMEYDHSSNSNWLLTMLYVEVVTPFFCFIQYFNAFCIYYGDLEEDVRPSINSPPILIALWVLTTLSCLDAFVRVVYWFLACLLYRHKWFSRCFGPDVYEEDLDWLIHEIQGFPDWVFFLHLWVQYKIIPLSTS</sequence>
<dbReference type="Proteomes" id="UP001152798">
    <property type="component" value="Chromosome 2"/>
</dbReference>
<accession>A0A9P0ED42</accession>